<dbReference type="SUPFAM" id="SSF50475">
    <property type="entry name" value="FMN-binding split barrel"/>
    <property type="match status" value="1"/>
</dbReference>
<protein>
    <recommendedName>
        <fullName evidence="3">Pyridoxamine 5'-phosphate oxidase</fullName>
    </recommendedName>
</protein>
<dbReference type="Proteomes" id="UP000199199">
    <property type="component" value="Unassembled WGS sequence"/>
</dbReference>
<evidence type="ECO:0000313" key="2">
    <source>
        <dbReference type="Proteomes" id="UP000199199"/>
    </source>
</evidence>
<reference evidence="2" key="1">
    <citation type="submission" date="2016-10" db="EMBL/GenBank/DDBJ databases">
        <authorList>
            <person name="Varghese N."/>
            <person name="Submissions S."/>
        </authorList>
    </citation>
    <scope>NUCLEOTIDE SEQUENCE [LARGE SCALE GENOMIC DNA]</scope>
    <source>
        <strain evidence="2">DSM 22427</strain>
    </source>
</reference>
<name>A0A1I6TIH6_9EURY</name>
<accession>A0A1I6TIH6</accession>
<dbReference type="Pfam" id="PF12900">
    <property type="entry name" value="Pyridox_ox_2"/>
    <property type="match status" value="1"/>
</dbReference>
<proteinExistence type="predicted"/>
<dbReference type="InterPro" id="IPR024747">
    <property type="entry name" value="Pyridox_Oxase-rel"/>
</dbReference>
<keyword evidence="2" id="KW-1185">Reference proteome</keyword>
<dbReference type="InterPro" id="IPR012349">
    <property type="entry name" value="Split_barrel_FMN-bd"/>
</dbReference>
<evidence type="ECO:0000313" key="1">
    <source>
        <dbReference type="EMBL" id="SFS88938.1"/>
    </source>
</evidence>
<dbReference type="EMBL" id="FOZS01000003">
    <property type="protein sequence ID" value="SFS88938.1"/>
    <property type="molecule type" value="Genomic_DNA"/>
</dbReference>
<organism evidence="1 2">
    <name type="scientific">Halostagnicola kamekurae</name>
    <dbReference type="NCBI Taxonomy" id="619731"/>
    <lineage>
        <taxon>Archaea</taxon>
        <taxon>Methanobacteriati</taxon>
        <taxon>Methanobacteriota</taxon>
        <taxon>Stenosarchaea group</taxon>
        <taxon>Halobacteria</taxon>
        <taxon>Halobacteriales</taxon>
        <taxon>Natrialbaceae</taxon>
        <taxon>Halostagnicola</taxon>
    </lineage>
</organism>
<sequence>MATIKSVFALARVTETMAIDQETAMTDEAIDAFLAAHETGVLSLAREDEPYAIPISYGYDADERVIYLRLVSTPESEKRQFLESSPSARLVVYDEQGETYRSVVATGVLESLPPSELTPEQIAQYGSAKRPLFEIWARGKQDLDIELYRLEPDSLNGRRTDIDRSA</sequence>
<gene>
    <name evidence="1" type="ORF">SAMN04488556_3138</name>
</gene>
<evidence type="ECO:0008006" key="3">
    <source>
        <dbReference type="Google" id="ProtNLM"/>
    </source>
</evidence>
<dbReference type="Gene3D" id="2.30.110.10">
    <property type="entry name" value="Electron Transport, Fmn-binding Protein, Chain A"/>
    <property type="match status" value="1"/>
</dbReference>
<dbReference type="AlphaFoldDB" id="A0A1I6TIH6"/>